<dbReference type="EMBL" id="CBTK010000010">
    <property type="protein sequence ID" value="CDH43147.1"/>
    <property type="molecule type" value="Genomic_DNA"/>
</dbReference>
<evidence type="ECO:0000313" key="2">
    <source>
        <dbReference type="EMBL" id="CDH43147.1"/>
    </source>
</evidence>
<protein>
    <submittedName>
        <fullName evidence="2">Uncharacterized protein</fullName>
    </submittedName>
</protein>
<feature type="compositionally biased region" description="Basic and acidic residues" evidence="1">
    <location>
        <begin position="85"/>
        <end position="96"/>
    </location>
</feature>
<evidence type="ECO:0000256" key="1">
    <source>
        <dbReference type="SAM" id="MobiDB-lite"/>
    </source>
</evidence>
<dbReference type="Proteomes" id="UP000019184">
    <property type="component" value="Unassembled WGS sequence"/>
</dbReference>
<name>A0A7U7J1G3_9GAMM</name>
<gene>
    <name evidence="2" type="ORF">BN874_1070005</name>
</gene>
<dbReference type="RefSeq" id="WP_034430108.1">
    <property type="nucleotide sequence ID" value="NZ_CBTK010000010.1"/>
</dbReference>
<evidence type="ECO:0000313" key="3">
    <source>
        <dbReference type="Proteomes" id="UP000019184"/>
    </source>
</evidence>
<keyword evidence="3" id="KW-1185">Reference proteome</keyword>
<dbReference type="AlphaFoldDB" id="A0A7U7J1G3"/>
<comment type="caution">
    <text evidence="2">The sequence shown here is derived from an EMBL/GenBank/DDBJ whole genome shotgun (WGS) entry which is preliminary data.</text>
</comment>
<organism evidence="2 3">
    <name type="scientific">Candidatus Contendobacter odensis Run_B_J11</name>
    <dbReference type="NCBI Taxonomy" id="1400861"/>
    <lineage>
        <taxon>Bacteria</taxon>
        <taxon>Pseudomonadati</taxon>
        <taxon>Pseudomonadota</taxon>
        <taxon>Gammaproteobacteria</taxon>
        <taxon>Candidatus Competibacteraceae</taxon>
        <taxon>Candidatus Contendibacter</taxon>
    </lineage>
</organism>
<reference evidence="2 3" key="1">
    <citation type="journal article" date="2014" name="ISME J.">
        <title>Candidatus Competibacter-lineage genomes retrieved from metagenomes reveal functional metabolic diversity.</title>
        <authorList>
            <person name="McIlroy S.J."/>
            <person name="Albertsen M."/>
            <person name="Andresen E.K."/>
            <person name="Saunders A.M."/>
            <person name="Kristiansen R."/>
            <person name="Stokholm-Bjerregaard M."/>
            <person name="Nielsen K.L."/>
            <person name="Nielsen P.H."/>
        </authorList>
    </citation>
    <scope>NUCLEOTIDE SEQUENCE [LARGE SCALE GENOMIC DNA]</scope>
    <source>
        <strain evidence="2 3">Run_B_J11</strain>
    </source>
</reference>
<accession>A0A7U7J1G3</accession>
<proteinExistence type="predicted"/>
<feature type="region of interest" description="Disordered" evidence="1">
    <location>
        <begin position="67"/>
        <end position="96"/>
    </location>
</feature>
<sequence>MTARVLNFPSRRPLPKATIQAMVDSSTVINASEDLLLEIVLSVRLNDVPPQERRKLVEVLHRGQPLTVSLGGDVPIPRPKPIRKTPGDRSGGDDAA</sequence>